<evidence type="ECO:0000313" key="1">
    <source>
        <dbReference type="EMBL" id="OHA28054.1"/>
    </source>
</evidence>
<organism evidence="1 2">
    <name type="scientific">Candidatus Taylorbacteria bacterium RIFCSPHIGHO2_02_FULL_45_35</name>
    <dbReference type="NCBI Taxonomy" id="1802311"/>
    <lineage>
        <taxon>Bacteria</taxon>
        <taxon>Candidatus Tayloriibacteriota</taxon>
    </lineage>
</organism>
<name>A0A1G2MWA0_9BACT</name>
<evidence type="ECO:0000313" key="2">
    <source>
        <dbReference type="Proteomes" id="UP000177943"/>
    </source>
</evidence>
<proteinExistence type="predicted"/>
<accession>A0A1G2MWA0</accession>
<protein>
    <submittedName>
        <fullName evidence="1">Uncharacterized protein</fullName>
    </submittedName>
</protein>
<reference evidence="1 2" key="1">
    <citation type="journal article" date="2016" name="Nat. Commun.">
        <title>Thousands of microbial genomes shed light on interconnected biogeochemical processes in an aquifer system.</title>
        <authorList>
            <person name="Anantharaman K."/>
            <person name="Brown C.T."/>
            <person name="Hug L.A."/>
            <person name="Sharon I."/>
            <person name="Castelle C.J."/>
            <person name="Probst A.J."/>
            <person name="Thomas B.C."/>
            <person name="Singh A."/>
            <person name="Wilkins M.J."/>
            <person name="Karaoz U."/>
            <person name="Brodie E.L."/>
            <person name="Williams K.H."/>
            <person name="Hubbard S.S."/>
            <person name="Banfield J.F."/>
        </authorList>
    </citation>
    <scope>NUCLEOTIDE SEQUENCE [LARGE SCALE GENOMIC DNA]</scope>
</reference>
<sequence>MDKKPDLWGSGFGERNLHQVRLAFLSPLKEQQKGEVELLFRYHCEYLLAPSHFSMRKFLPPCYLTGWGTQAEHHLLIAINKSACENCEKEFSRTLPKYVWGEEHILIFQMTPVRCSGHTL</sequence>
<dbReference type="EMBL" id="MHRP01000001">
    <property type="protein sequence ID" value="OHA28054.1"/>
    <property type="molecule type" value="Genomic_DNA"/>
</dbReference>
<gene>
    <name evidence="1" type="ORF">A3D56_00040</name>
</gene>
<dbReference type="AlphaFoldDB" id="A0A1G2MWA0"/>
<dbReference type="Proteomes" id="UP000177943">
    <property type="component" value="Unassembled WGS sequence"/>
</dbReference>
<comment type="caution">
    <text evidence="1">The sequence shown here is derived from an EMBL/GenBank/DDBJ whole genome shotgun (WGS) entry which is preliminary data.</text>
</comment>